<keyword evidence="2" id="KW-1185">Reference proteome</keyword>
<gene>
    <name evidence="1" type="ORF">TALK_10150</name>
</gene>
<protein>
    <submittedName>
        <fullName evidence="1">Uncharacterized protein</fullName>
    </submittedName>
</protein>
<dbReference type="RefSeq" id="WP_085618455.1">
    <property type="nucleotide sequence ID" value="NZ_JBLXAE010000005.1"/>
</dbReference>
<dbReference type="STRING" id="1293890.TALK_10150"/>
<dbReference type="EMBL" id="JFKB01000006">
    <property type="protein sequence ID" value="OSQ47964.1"/>
    <property type="molecule type" value="Genomic_DNA"/>
</dbReference>
<dbReference type="Proteomes" id="UP000193396">
    <property type="component" value="Unassembled WGS sequence"/>
</dbReference>
<accession>A0A1Y2LBN0</accession>
<dbReference type="PROSITE" id="PS51257">
    <property type="entry name" value="PROKAR_LIPOPROTEIN"/>
    <property type="match status" value="1"/>
</dbReference>
<organism evidence="1 2">
    <name type="scientific">Thalassospira alkalitolerans</name>
    <dbReference type="NCBI Taxonomy" id="1293890"/>
    <lineage>
        <taxon>Bacteria</taxon>
        <taxon>Pseudomonadati</taxon>
        <taxon>Pseudomonadota</taxon>
        <taxon>Alphaproteobacteria</taxon>
        <taxon>Rhodospirillales</taxon>
        <taxon>Thalassospiraceae</taxon>
        <taxon>Thalassospira</taxon>
    </lineage>
</organism>
<name>A0A1Y2LBN0_9PROT</name>
<sequence length="315" mass="34479">MIRQIFAISLATIVTGCVTNQGLTDAGGRSMSLEAKGPFSPADSRFNAFVFLEPSKDYSTDAYERDNGRAWSEVIAWDGKYSFFDIQLNTDAWYAQSTEARMLDKSQFIKLANKFGIPESNFTEIDQVSPRIKGWIASKGDCSIGRFAKRMKGLSAYDNDRGLSDSVVQFGTCSHLIASAETIAQKIDLITKTEKAELAQKYAKIGPLSAISLSKKPAPELHFNASWDGVSDNISGDVEQKGAAQSSFKFHINEQDTDCEGTSVTATSSKSTGRWKFTCENGLSATGIWQKKPDGKTTGSGFDAQKREIKFNLTS</sequence>
<comment type="caution">
    <text evidence="1">The sequence shown here is derived from an EMBL/GenBank/DDBJ whole genome shotgun (WGS) entry which is preliminary data.</text>
</comment>
<reference evidence="1 2" key="1">
    <citation type="submission" date="2014-03" db="EMBL/GenBank/DDBJ databases">
        <title>The draft genome sequence of Thalassospira alkalitolerans JCM 18968.</title>
        <authorList>
            <person name="Lai Q."/>
            <person name="Shao Z."/>
        </authorList>
    </citation>
    <scope>NUCLEOTIDE SEQUENCE [LARGE SCALE GENOMIC DNA]</scope>
    <source>
        <strain evidence="1 2">JCM 18968</strain>
    </source>
</reference>
<evidence type="ECO:0000313" key="1">
    <source>
        <dbReference type="EMBL" id="OSQ47964.1"/>
    </source>
</evidence>
<proteinExistence type="predicted"/>
<evidence type="ECO:0000313" key="2">
    <source>
        <dbReference type="Proteomes" id="UP000193396"/>
    </source>
</evidence>
<dbReference type="AlphaFoldDB" id="A0A1Y2LBN0"/>
<dbReference type="OrthoDB" id="7350271at2"/>